<dbReference type="CDD" id="cd00156">
    <property type="entry name" value="REC"/>
    <property type="match status" value="1"/>
</dbReference>
<evidence type="ECO:0000313" key="6">
    <source>
        <dbReference type="Proteomes" id="UP001595839"/>
    </source>
</evidence>
<evidence type="ECO:0000313" key="5">
    <source>
        <dbReference type="EMBL" id="MFC4505539.1"/>
    </source>
</evidence>
<name>A0ABV9B1L7_9ACTN</name>
<dbReference type="Pfam" id="PF07228">
    <property type="entry name" value="SpoIIE"/>
    <property type="match status" value="1"/>
</dbReference>
<dbReference type="SMART" id="SM00448">
    <property type="entry name" value="REC"/>
    <property type="match status" value="1"/>
</dbReference>
<reference evidence="6" key="1">
    <citation type="journal article" date="2019" name="Int. J. Syst. Evol. Microbiol.">
        <title>The Global Catalogue of Microorganisms (GCM) 10K type strain sequencing project: providing services to taxonomists for standard genome sequencing and annotation.</title>
        <authorList>
            <consortium name="The Broad Institute Genomics Platform"/>
            <consortium name="The Broad Institute Genome Sequencing Center for Infectious Disease"/>
            <person name="Wu L."/>
            <person name="Ma J."/>
        </authorList>
    </citation>
    <scope>NUCLEOTIDE SEQUENCE [LARGE SCALE GENOMIC DNA]</scope>
    <source>
        <strain evidence="6">CGMCC 4.7177</strain>
    </source>
</reference>
<feature type="compositionally biased region" description="Low complexity" evidence="3">
    <location>
        <begin position="17"/>
        <end position="28"/>
    </location>
</feature>
<sequence>MPVPVPRQRAIPAVECGQAQAAPAAGGPSDEEADTRTREAARKDEAVRKDATAETDAARAAAAEPAHASASAQGPAPAPAHDVAQDPAHTPLTLLLIEDDPTAAPIVPDLLDSDGKRIRVRTARNLTEAERLLTHDVHCILLDLALPAPGRPGESDDELTVLQHVLRLAPRHAVLALTASGDAERGAEAVRVGAQDYLFRDELDGRLLSRAIRYAVERKRSDTAERRLAEGRLRAQENARLERGLLPTPLLEGSPLRFAARYRPGRSRALLGGDFYDTVRTPDGTVHAMIGDVCGHGPDEAALGVELRIAWRALTLAGLCGDELLGTLQQVLEHERDDDEIFATLCTVDIAPDGRRAGLCLAGHPAPLIATPGRPAKLLPYENNGPALGLLPGARWPRMQVELGAEWSLMLYTDGLIEGHIGRGRERLGQDGLVKMIRRQISEGLSGEALLRAAVNEVRELNGGELTDDVAVVLLDRVT</sequence>
<dbReference type="InterPro" id="IPR001932">
    <property type="entry name" value="PPM-type_phosphatase-like_dom"/>
</dbReference>
<dbReference type="Gene3D" id="3.60.40.10">
    <property type="entry name" value="PPM-type phosphatase domain"/>
    <property type="match status" value="1"/>
</dbReference>
<evidence type="ECO:0000256" key="2">
    <source>
        <dbReference type="PROSITE-ProRule" id="PRU00169"/>
    </source>
</evidence>
<dbReference type="PANTHER" id="PTHR43156:SF2">
    <property type="entry name" value="STAGE II SPORULATION PROTEIN E"/>
    <property type="match status" value="1"/>
</dbReference>
<dbReference type="InterPro" id="IPR001789">
    <property type="entry name" value="Sig_transdc_resp-reg_receiver"/>
</dbReference>
<dbReference type="InterPro" id="IPR011006">
    <property type="entry name" value="CheY-like_superfamily"/>
</dbReference>
<dbReference type="EMBL" id="JBHSFK010000035">
    <property type="protein sequence ID" value="MFC4505539.1"/>
    <property type="molecule type" value="Genomic_DNA"/>
</dbReference>
<dbReference type="SMART" id="SM00331">
    <property type="entry name" value="PP2C_SIG"/>
    <property type="match status" value="1"/>
</dbReference>
<organism evidence="5 6">
    <name type="scientific">Streptomyces vulcanius</name>
    <dbReference type="NCBI Taxonomy" id="1441876"/>
    <lineage>
        <taxon>Bacteria</taxon>
        <taxon>Bacillati</taxon>
        <taxon>Actinomycetota</taxon>
        <taxon>Actinomycetes</taxon>
        <taxon>Kitasatosporales</taxon>
        <taxon>Streptomycetaceae</taxon>
        <taxon>Streptomyces</taxon>
    </lineage>
</organism>
<feature type="domain" description="Response regulatory" evidence="4">
    <location>
        <begin position="93"/>
        <end position="215"/>
    </location>
</feature>
<dbReference type="Pfam" id="PF00072">
    <property type="entry name" value="Response_reg"/>
    <property type="match status" value="1"/>
</dbReference>
<evidence type="ECO:0000256" key="1">
    <source>
        <dbReference type="ARBA" id="ARBA00022801"/>
    </source>
</evidence>
<dbReference type="InterPro" id="IPR036457">
    <property type="entry name" value="PPM-type-like_dom_sf"/>
</dbReference>
<protein>
    <submittedName>
        <fullName evidence="5">PP2C family protein-serine/threonine phosphatase</fullName>
        <ecNumber evidence="5">3.1.3.16</ecNumber>
    </submittedName>
</protein>
<feature type="modified residue" description="4-aspartylphosphate" evidence="2">
    <location>
        <position position="143"/>
    </location>
</feature>
<dbReference type="RefSeq" id="WP_381182951.1">
    <property type="nucleotide sequence ID" value="NZ_JBHSFK010000035.1"/>
</dbReference>
<keyword evidence="1 5" id="KW-0378">Hydrolase</keyword>
<dbReference type="Proteomes" id="UP001595839">
    <property type="component" value="Unassembled WGS sequence"/>
</dbReference>
<feature type="compositionally biased region" description="Low complexity" evidence="3">
    <location>
        <begin position="54"/>
        <end position="81"/>
    </location>
</feature>
<dbReference type="EC" id="3.1.3.16" evidence="5"/>
<keyword evidence="2" id="KW-0597">Phosphoprotein</keyword>
<feature type="compositionally biased region" description="Basic and acidic residues" evidence="3">
    <location>
        <begin position="34"/>
        <end position="52"/>
    </location>
</feature>
<gene>
    <name evidence="5" type="ORF">ACFPIH_39790</name>
</gene>
<dbReference type="InterPro" id="IPR052016">
    <property type="entry name" value="Bact_Sigma-Reg"/>
</dbReference>
<dbReference type="PROSITE" id="PS50110">
    <property type="entry name" value="RESPONSE_REGULATORY"/>
    <property type="match status" value="1"/>
</dbReference>
<dbReference type="GO" id="GO:0004722">
    <property type="term" value="F:protein serine/threonine phosphatase activity"/>
    <property type="evidence" value="ECO:0007669"/>
    <property type="project" value="UniProtKB-EC"/>
</dbReference>
<dbReference type="SUPFAM" id="SSF52172">
    <property type="entry name" value="CheY-like"/>
    <property type="match status" value="1"/>
</dbReference>
<dbReference type="Gene3D" id="3.40.50.2300">
    <property type="match status" value="1"/>
</dbReference>
<accession>A0ABV9B1L7</accession>
<evidence type="ECO:0000256" key="3">
    <source>
        <dbReference type="SAM" id="MobiDB-lite"/>
    </source>
</evidence>
<feature type="region of interest" description="Disordered" evidence="3">
    <location>
        <begin position="1"/>
        <end position="85"/>
    </location>
</feature>
<keyword evidence="6" id="KW-1185">Reference proteome</keyword>
<comment type="caution">
    <text evidence="5">The sequence shown here is derived from an EMBL/GenBank/DDBJ whole genome shotgun (WGS) entry which is preliminary data.</text>
</comment>
<proteinExistence type="predicted"/>
<evidence type="ECO:0000259" key="4">
    <source>
        <dbReference type="PROSITE" id="PS50110"/>
    </source>
</evidence>
<dbReference type="PANTHER" id="PTHR43156">
    <property type="entry name" value="STAGE II SPORULATION PROTEIN E-RELATED"/>
    <property type="match status" value="1"/>
</dbReference>